<dbReference type="PRINTS" id="PR00081">
    <property type="entry name" value="GDHRDH"/>
</dbReference>
<dbReference type="InterPro" id="IPR036291">
    <property type="entry name" value="NAD(P)-bd_dom_sf"/>
</dbReference>
<dbReference type="Proteomes" id="UP001329430">
    <property type="component" value="Chromosome 3"/>
</dbReference>
<evidence type="ECO:0000313" key="6">
    <source>
        <dbReference type="Proteomes" id="UP001329430"/>
    </source>
</evidence>
<dbReference type="SUPFAM" id="SSF51735">
    <property type="entry name" value="NAD(P)-binding Rossmann-fold domains"/>
    <property type="match status" value="1"/>
</dbReference>
<keyword evidence="6" id="KW-1185">Reference proteome</keyword>
<comment type="similarity">
    <text evidence="1 3">Belongs to the short-chain dehydrogenases/reductases (SDR) family.</text>
</comment>
<dbReference type="EMBL" id="JAVRBK010000003">
    <property type="protein sequence ID" value="KAK5646292.1"/>
    <property type="molecule type" value="Genomic_DNA"/>
</dbReference>
<dbReference type="FunFam" id="3.40.50.720:FF:000047">
    <property type="entry name" value="NADP-dependent L-serine/L-allo-threonine dehydrogenase"/>
    <property type="match status" value="1"/>
</dbReference>
<name>A0AAN7ZJM6_9COLE</name>
<evidence type="ECO:0000256" key="1">
    <source>
        <dbReference type="ARBA" id="ARBA00006484"/>
    </source>
</evidence>
<feature type="chain" id="PRO_5042982663" description="Dehydrogenase/reductase SDR family member 11" evidence="4">
    <location>
        <begin position="17"/>
        <end position="263"/>
    </location>
</feature>
<evidence type="ECO:0008006" key="7">
    <source>
        <dbReference type="Google" id="ProtNLM"/>
    </source>
</evidence>
<keyword evidence="2" id="KW-0560">Oxidoreductase</keyword>
<evidence type="ECO:0000256" key="2">
    <source>
        <dbReference type="ARBA" id="ARBA00023002"/>
    </source>
</evidence>
<dbReference type="PRINTS" id="PR00080">
    <property type="entry name" value="SDRFAMILY"/>
</dbReference>
<reference evidence="5 6" key="1">
    <citation type="journal article" date="2024" name="Insects">
        <title>An Improved Chromosome-Level Genome Assembly of the Firefly Pyrocoelia pectoralis.</title>
        <authorList>
            <person name="Fu X."/>
            <person name="Meyer-Rochow V.B."/>
            <person name="Ballantyne L."/>
            <person name="Zhu X."/>
        </authorList>
    </citation>
    <scope>NUCLEOTIDE SEQUENCE [LARGE SCALE GENOMIC DNA]</scope>
    <source>
        <strain evidence="5">XCY_ONT2</strain>
    </source>
</reference>
<evidence type="ECO:0000256" key="3">
    <source>
        <dbReference type="RuleBase" id="RU000363"/>
    </source>
</evidence>
<gene>
    <name evidence="5" type="ORF">RI129_004756</name>
</gene>
<dbReference type="PANTHER" id="PTHR43115">
    <property type="entry name" value="DEHYDROGENASE/REDUCTASE SDR FAMILY MEMBER 11"/>
    <property type="match status" value="1"/>
</dbReference>
<keyword evidence="4" id="KW-0732">Signal</keyword>
<feature type="signal peptide" evidence="4">
    <location>
        <begin position="1"/>
        <end position="16"/>
    </location>
</feature>
<evidence type="ECO:0000256" key="4">
    <source>
        <dbReference type="SAM" id="SignalP"/>
    </source>
</evidence>
<dbReference type="Gene3D" id="3.40.50.720">
    <property type="entry name" value="NAD(P)-binding Rossmann-like Domain"/>
    <property type="match status" value="1"/>
</dbReference>
<evidence type="ECO:0000313" key="5">
    <source>
        <dbReference type="EMBL" id="KAK5646292.1"/>
    </source>
</evidence>
<dbReference type="AlphaFoldDB" id="A0AAN7ZJM6"/>
<dbReference type="InterPro" id="IPR002347">
    <property type="entry name" value="SDR_fam"/>
</dbReference>
<protein>
    <recommendedName>
        <fullName evidence="7">Dehydrogenase/reductase SDR family member 11</fullName>
    </recommendedName>
</protein>
<dbReference type="Pfam" id="PF00106">
    <property type="entry name" value="adh_short"/>
    <property type="match status" value="1"/>
</dbReference>
<dbReference type="GO" id="GO:0016616">
    <property type="term" value="F:oxidoreductase activity, acting on the CH-OH group of donors, NAD or NADP as acceptor"/>
    <property type="evidence" value="ECO:0007669"/>
    <property type="project" value="UniProtKB-ARBA"/>
</dbReference>
<accession>A0AAN7ZJM6</accession>
<proteinExistence type="inferred from homology"/>
<dbReference type="PANTHER" id="PTHR43115:SF4">
    <property type="entry name" value="DEHYDROGENASE_REDUCTASE SDR FAMILY MEMBER 11"/>
    <property type="match status" value="1"/>
</dbReference>
<sequence>MVLSIFTILIVTPTIGVKMQDTYIFEKCILFCQCEMLLRPIGLLVAGLARRKEIVRKLSNNKNLHAIQCDITKEEDILNAFEWIDEHLGAIHILVNCAGVIRITNLTEGSTKLWREVFDTNVMGLCIATREAVRSMRKNNVDGHIVHLNSIAGHKVCPLPNVNVTAASKHSVTALTETLRQELNSIGCKIKISSISPGVTKSDAVDAAYMASGQRPPQELINWIKAAPSLESYDVADAVIYVLSTPSHVQIHELIIKPVGEII</sequence>
<organism evidence="5 6">
    <name type="scientific">Pyrocoelia pectoralis</name>
    <dbReference type="NCBI Taxonomy" id="417401"/>
    <lineage>
        <taxon>Eukaryota</taxon>
        <taxon>Metazoa</taxon>
        <taxon>Ecdysozoa</taxon>
        <taxon>Arthropoda</taxon>
        <taxon>Hexapoda</taxon>
        <taxon>Insecta</taxon>
        <taxon>Pterygota</taxon>
        <taxon>Neoptera</taxon>
        <taxon>Endopterygota</taxon>
        <taxon>Coleoptera</taxon>
        <taxon>Polyphaga</taxon>
        <taxon>Elateriformia</taxon>
        <taxon>Elateroidea</taxon>
        <taxon>Lampyridae</taxon>
        <taxon>Lampyrinae</taxon>
        <taxon>Pyrocoelia</taxon>
    </lineage>
</organism>
<comment type="caution">
    <text evidence="5">The sequence shown here is derived from an EMBL/GenBank/DDBJ whole genome shotgun (WGS) entry which is preliminary data.</text>
</comment>